<evidence type="ECO:0000313" key="2">
    <source>
        <dbReference type="Proteomes" id="UP000434052"/>
    </source>
</evidence>
<organism evidence="1 2">
    <name type="scientific">Oceanidesulfovibrio marinus</name>
    <dbReference type="NCBI Taxonomy" id="370038"/>
    <lineage>
        <taxon>Bacteria</taxon>
        <taxon>Pseudomonadati</taxon>
        <taxon>Thermodesulfobacteriota</taxon>
        <taxon>Desulfovibrionia</taxon>
        <taxon>Desulfovibrionales</taxon>
        <taxon>Desulfovibrionaceae</taxon>
        <taxon>Oceanidesulfovibrio</taxon>
    </lineage>
</organism>
<reference evidence="1 2" key="1">
    <citation type="submission" date="2018-06" db="EMBL/GenBank/DDBJ databases">
        <title>Complete genome of Desulfovibrio marinus P48SEP.</title>
        <authorList>
            <person name="Crispim J.S."/>
            <person name="Vidigal P.M.P."/>
            <person name="Silva L.C.F."/>
            <person name="Araujo L.C."/>
            <person name="Laguardia C.N."/>
            <person name="Dias R.S."/>
            <person name="Sousa M.P."/>
            <person name="Paula S.O."/>
            <person name="Silva C."/>
        </authorList>
    </citation>
    <scope>NUCLEOTIDE SEQUENCE [LARGE SCALE GENOMIC DNA]</scope>
    <source>
        <strain evidence="1 2">P48SEP</strain>
    </source>
</reference>
<dbReference type="OrthoDB" id="5470667at2"/>
<comment type="caution">
    <text evidence="1">The sequence shown here is derived from an EMBL/GenBank/DDBJ whole genome shotgun (WGS) entry which is preliminary data.</text>
</comment>
<name>A0A6P1ZAR0_9BACT</name>
<protein>
    <submittedName>
        <fullName evidence="1">Uncharacterized protein</fullName>
    </submittedName>
</protein>
<sequence length="206" mass="22969">MQFDQQHFKILKDINAFSGIKRYRGMLPAKLAIFHDAGKVEELVDEECVERIVITFACGSERVMLKLTERGHDLLEELLPVYEEAAKEADLGEVCPEGEDSQVVEVKRTHTSSLSKTQCILLSDVYHYSKIHSYGGLMPSDILETYSPKDISSLSGNGYLIHVKAEVGKGKKRKGVILSDKALRLLQGFNMVPANSMVPAWRTPCG</sequence>
<evidence type="ECO:0000313" key="1">
    <source>
        <dbReference type="EMBL" id="TVM30691.1"/>
    </source>
</evidence>
<dbReference type="AlphaFoldDB" id="A0A6P1ZAR0"/>
<dbReference type="Proteomes" id="UP000434052">
    <property type="component" value="Unassembled WGS sequence"/>
</dbReference>
<gene>
    <name evidence="1" type="ORF">DQK91_20245</name>
</gene>
<dbReference type="EMBL" id="QMIF01000020">
    <property type="protein sequence ID" value="TVM30691.1"/>
    <property type="molecule type" value="Genomic_DNA"/>
</dbReference>
<proteinExistence type="predicted"/>
<dbReference type="RefSeq" id="WP_144307229.1">
    <property type="nucleotide sequence ID" value="NZ_QMIF01000020.1"/>
</dbReference>
<accession>A0A6P1ZAR0</accession>